<feature type="compositionally biased region" description="Polar residues" evidence="4">
    <location>
        <begin position="424"/>
        <end position="453"/>
    </location>
</feature>
<dbReference type="PANTHER" id="PTHR34835">
    <property type="entry name" value="OS07G0283600 PROTEIN-RELATED"/>
    <property type="match status" value="1"/>
</dbReference>
<dbReference type="AlphaFoldDB" id="A0A3B6RB74"/>
<dbReference type="GO" id="GO:0006508">
    <property type="term" value="P:proteolysis"/>
    <property type="evidence" value="ECO:0007669"/>
    <property type="project" value="UniProtKB-KW"/>
</dbReference>
<keyword evidence="2" id="KW-0645">Protease</keyword>
<protein>
    <recommendedName>
        <fullName evidence="5">Ubiquitin-like protease family profile domain-containing protein</fullName>
    </recommendedName>
</protein>
<dbReference type="GO" id="GO:0008234">
    <property type="term" value="F:cysteine-type peptidase activity"/>
    <property type="evidence" value="ECO:0007669"/>
    <property type="project" value="InterPro"/>
</dbReference>
<evidence type="ECO:0000313" key="7">
    <source>
        <dbReference type="Proteomes" id="UP000019116"/>
    </source>
</evidence>
<reference evidence="6" key="1">
    <citation type="submission" date="2018-08" db="EMBL/GenBank/DDBJ databases">
        <authorList>
            <person name="Rossello M."/>
        </authorList>
    </citation>
    <scope>NUCLEOTIDE SEQUENCE [LARGE SCALE GENOMIC DNA]</scope>
    <source>
        <strain evidence="6">cv. Chinese Spring</strain>
    </source>
</reference>
<dbReference type="Gramene" id="TraesCS7A03G0093200.1">
    <property type="protein sequence ID" value="TraesCS7A03G0093200.1.CDS"/>
    <property type="gene ID" value="TraesCS7A03G0093200"/>
</dbReference>
<evidence type="ECO:0000256" key="4">
    <source>
        <dbReference type="SAM" id="MobiDB-lite"/>
    </source>
</evidence>
<evidence type="ECO:0000259" key="5">
    <source>
        <dbReference type="PROSITE" id="PS50600"/>
    </source>
</evidence>
<dbReference type="EnsemblPlants" id="TraesCS7A02G041300.1">
    <property type="protein sequence ID" value="TraesCS7A02G041300.1"/>
    <property type="gene ID" value="TraesCS7A02G041300"/>
</dbReference>
<dbReference type="SMR" id="A0A3B6RB74"/>
<feature type="region of interest" description="Disordered" evidence="4">
    <location>
        <begin position="384"/>
        <end position="469"/>
    </location>
</feature>
<feature type="domain" description="Ubiquitin-like protease family profile" evidence="5">
    <location>
        <begin position="567"/>
        <end position="754"/>
    </location>
</feature>
<evidence type="ECO:0000256" key="1">
    <source>
        <dbReference type="ARBA" id="ARBA00005234"/>
    </source>
</evidence>
<dbReference type="STRING" id="4565.A0A3B6RB74"/>
<name>A0A3B6RB74_WHEAT</name>
<proteinExistence type="inferred from homology"/>
<evidence type="ECO:0000256" key="2">
    <source>
        <dbReference type="ARBA" id="ARBA00022670"/>
    </source>
</evidence>
<dbReference type="Proteomes" id="UP000019116">
    <property type="component" value="Chromosome 7A"/>
</dbReference>
<accession>A0A3B6RB74</accession>
<keyword evidence="7" id="KW-1185">Reference proteome</keyword>
<dbReference type="Pfam" id="PF02902">
    <property type="entry name" value="Peptidase_C48"/>
    <property type="match status" value="1"/>
</dbReference>
<evidence type="ECO:0000313" key="6">
    <source>
        <dbReference type="EnsemblPlants" id="TraesCS7A02G041300.1"/>
    </source>
</evidence>
<dbReference type="Gramene" id="TraesCS7A02G041300.1">
    <property type="protein sequence ID" value="TraesCS7A02G041300.1"/>
    <property type="gene ID" value="TraesCS7A02G041300"/>
</dbReference>
<feature type="compositionally biased region" description="Polar residues" evidence="4">
    <location>
        <begin position="392"/>
        <end position="415"/>
    </location>
</feature>
<dbReference type="PANTHER" id="PTHR34835:SF57">
    <property type="entry name" value="OS02G0622900 PROTEIN"/>
    <property type="match status" value="1"/>
</dbReference>
<organism evidence="6">
    <name type="scientific">Triticum aestivum</name>
    <name type="common">Wheat</name>
    <dbReference type="NCBI Taxonomy" id="4565"/>
    <lineage>
        <taxon>Eukaryota</taxon>
        <taxon>Viridiplantae</taxon>
        <taxon>Streptophyta</taxon>
        <taxon>Embryophyta</taxon>
        <taxon>Tracheophyta</taxon>
        <taxon>Spermatophyta</taxon>
        <taxon>Magnoliopsida</taxon>
        <taxon>Liliopsida</taxon>
        <taxon>Poales</taxon>
        <taxon>Poaceae</taxon>
        <taxon>BOP clade</taxon>
        <taxon>Pooideae</taxon>
        <taxon>Triticodae</taxon>
        <taxon>Triticeae</taxon>
        <taxon>Triticinae</taxon>
        <taxon>Triticum</taxon>
    </lineage>
</organism>
<comment type="similarity">
    <text evidence="1">Belongs to the peptidase C48 family.</text>
</comment>
<keyword evidence="3" id="KW-0378">Hydrolase</keyword>
<feature type="compositionally biased region" description="Low complexity" evidence="4">
    <location>
        <begin position="454"/>
        <end position="469"/>
    </location>
</feature>
<dbReference type="PROSITE" id="PS50600">
    <property type="entry name" value="ULP_PROTEASE"/>
    <property type="match status" value="1"/>
</dbReference>
<dbReference type="InterPro" id="IPR003653">
    <property type="entry name" value="Peptidase_C48_C"/>
</dbReference>
<sequence length="801" mass="90375">MKKDLVRQTGLHDILQLKLTKVNRQYGAWLLSKIDVDSCAIVADLHKVIPFSARDVNSVLGVPCSGRTIETCNQDEVERNKRILCDIFEVPHFSQVTVKFLEAILNKQYSYPMSLKDQRSFKAAFVLYVMTKFLAPQSLANYISTRYISVVADIDNISSYNWAQFIVDDLMNSASLMPKRFHNSSQVSINGCILFLQTIYLDHIAPSNNDVNYETSPRIAAFDDDLVTRIIMNDMKCKHNIGFPFPQFGKLQLTKPQSIYSRAPKEGSQENHHSTPSATINQPCVSNISEYLQTRFKSTKLRSIYGEEASSSIKDAISSAEGQFSSILQDTSDFENFLDNPVAIEATQKLNKILVTTVFNSIKIAVRATLCNVLSDNHNRSGGLGSHGALPSNPTSGLTPTSFSKDTASPCQHTSTPDRDHPQLASQGNIGSCSTTSNRYNNLASRTPPTTHNASASPSKQKSSISPASAARLAQEWTVALSAEDTNGDEQQRRYIVENPPSHLLRDKNTRKINQNKKLLSPFQTKQCSITRTDTRVARSTYSYIQEISNEALLDEVWLQNSCPFNISIKLRTLQQSIARGGWMDTDCLNFAIRKMFLDDVDRFEGTNYLGWRHFINLDFASYALAGGEFWVPEHQLGHFIGTHIRYDVSQSHHILIPLHLVNHYALYAFDMENKKISILDSLSALGPFNESRISRHNKTCHTIAYHLAECMRLAFPGWDEDIPSWGIEVVENIPEQQNLDDCDFLVLNFVRNWNGLRLINFISKDSNDLRCTFLLDLLTFKTNEASLPDWVKLQLSQLRD</sequence>
<dbReference type="InterPro" id="IPR038765">
    <property type="entry name" value="Papain-like_cys_pep_sf"/>
</dbReference>
<dbReference type="SUPFAM" id="SSF54001">
    <property type="entry name" value="Cysteine proteinases"/>
    <property type="match status" value="1"/>
</dbReference>
<evidence type="ECO:0000256" key="3">
    <source>
        <dbReference type="ARBA" id="ARBA00022801"/>
    </source>
</evidence>
<dbReference type="Gene3D" id="3.40.395.10">
    <property type="entry name" value="Adenoviral Proteinase, Chain A"/>
    <property type="match status" value="1"/>
</dbReference>
<reference evidence="6" key="2">
    <citation type="submission" date="2018-10" db="UniProtKB">
        <authorList>
            <consortium name="EnsemblPlants"/>
        </authorList>
    </citation>
    <scope>IDENTIFICATION</scope>
</reference>